<dbReference type="RefSeq" id="WP_183458495.1">
    <property type="nucleotide sequence ID" value="NZ_JACHWZ010000006.1"/>
</dbReference>
<organism evidence="3 4">
    <name type="scientific">Microbulbifer rhizosphaerae</name>
    <dbReference type="NCBI Taxonomy" id="1562603"/>
    <lineage>
        <taxon>Bacteria</taxon>
        <taxon>Pseudomonadati</taxon>
        <taxon>Pseudomonadota</taxon>
        <taxon>Gammaproteobacteria</taxon>
        <taxon>Cellvibrionales</taxon>
        <taxon>Microbulbiferaceae</taxon>
        <taxon>Microbulbifer</taxon>
    </lineage>
</organism>
<comment type="caution">
    <text evidence="3">The sequence shown here is derived from an EMBL/GenBank/DDBJ whole genome shotgun (WGS) entry which is preliminary data.</text>
</comment>
<dbReference type="EMBL" id="JACHWZ010000006">
    <property type="protein sequence ID" value="MBB3060773.1"/>
    <property type="molecule type" value="Genomic_DNA"/>
</dbReference>
<evidence type="ECO:0000256" key="1">
    <source>
        <dbReference type="SAM" id="SignalP"/>
    </source>
</evidence>
<accession>A0A7W4WBR0</accession>
<dbReference type="Pfam" id="PF10988">
    <property type="entry name" value="DUF2807"/>
    <property type="match status" value="2"/>
</dbReference>
<dbReference type="PANTHER" id="PTHR39200">
    <property type="entry name" value="HYPOTHETICAL EXPORTED PROTEIN"/>
    <property type="match status" value="1"/>
</dbReference>
<dbReference type="InterPro" id="IPR021255">
    <property type="entry name" value="DUF2807"/>
</dbReference>
<dbReference type="PANTHER" id="PTHR39200:SF1">
    <property type="entry name" value="AUTO-TRANSPORTER ADHESIN HEAD GIN DOMAIN-CONTAINING PROTEIN-RELATED"/>
    <property type="match status" value="1"/>
</dbReference>
<keyword evidence="1" id="KW-0732">Signal</keyword>
<dbReference type="AlphaFoldDB" id="A0A7W4WBR0"/>
<feature type="domain" description="Putative auto-transporter adhesin head GIN" evidence="2">
    <location>
        <begin position="40"/>
        <end position="167"/>
    </location>
</feature>
<evidence type="ECO:0000313" key="4">
    <source>
        <dbReference type="Proteomes" id="UP000535937"/>
    </source>
</evidence>
<dbReference type="Gene3D" id="2.160.20.120">
    <property type="match status" value="2"/>
</dbReference>
<gene>
    <name evidence="3" type="ORF">FHS09_001593</name>
</gene>
<sequence length="266" mass="27352">MITKSYLAAPLAALLLLAATLAGGIRAEEAPSRQFPLSGFTRVVLEGSSSLELVQGDGFEVIATGSEEAMPHVKAELRGESLELSVEPERKFFFGVISVSDESSVRFRVTLPVVDAVVVTGSGEVRADTLESENLELRVTGSGTLKVNKVAAESLSASLTGSGDLLLGTVLAVRGETSIRGSGDMRLDSFAGETLAAKITGSGDMVVGGRVGELDISLMGSGDFVGRGLQAKSAGGSIMGSGDVVLRRPGRDSFSVMGSGDVALVE</sequence>
<reference evidence="3 4" key="1">
    <citation type="submission" date="2020-08" db="EMBL/GenBank/DDBJ databases">
        <title>Genomic Encyclopedia of Type Strains, Phase III (KMG-III): the genomes of soil and plant-associated and newly described type strains.</title>
        <authorList>
            <person name="Whitman W."/>
        </authorList>
    </citation>
    <scope>NUCLEOTIDE SEQUENCE [LARGE SCALE GENOMIC DNA]</scope>
    <source>
        <strain evidence="3 4">CECT 8799</strain>
    </source>
</reference>
<keyword evidence="4" id="KW-1185">Reference proteome</keyword>
<name>A0A7W4WBR0_9GAMM</name>
<dbReference type="Proteomes" id="UP000535937">
    <property type="component" value="Unassembled WGS sequence"/>
</dbReference>
<proteinExistence type="predicted"/>
<feature type="chain" id="PRO_5031121604" description="Putative auto-transporter adhesin head GIN domain-containing protein" evidence="1">
    <location>
        <begin position="23"/>
        <end position="266"/>
    </location>
</feature>
<protein>
    <recommendedName>
        <fullName evidence="2">Putative auto-transporter adhesin head GIN domain-containing protein</fullName>
    </recommendedName>
</protein>
<evidence type="ECO:0000313" key="3">
    <source>
        <dbReference type="EMBL" id="MBB3060773.1"/>
    </source>
</evidence>
<evidence type="ECO:0000259" key="2">
    <source>
        <dbReference type="Pfam" id="PF10988"/>
    </source>
</evidence>
<feature type="domain" description="Putative auto-transporter adhesin head GIN" evidence="2">
    <location>
        <begin position="176"/>
        <end position="263"/>
    </location>
</feature>
<feature type="signal peptide" evidence="1">
    <location>
        <begin position="1"/>
        <end position="22"/>
    </location>
</feature>